<dbReference type="EMBL" id="VYQB01000004">
    <property type="protein sequence ID" value="KAA9018923.1"/>
    <property type="molecule type" value="Genomic_DNA"/>
</dbReference>
<evidence type="ECO:0000313" key="4">
    <source>
        <dbReference type="Proteomes" id="UP000325933"/>
    </source>
</evidence>
<feature type="chain" id="PRO_5023818930" evidence="1">
    <location>
        <begin position="22"/>
        <end position="157"/>
    </location>
</feature>
<dbReference type="Proteomes" id="UP000325933">
    <property type="component" value="Unassembled WGS sequence"/>
</dbReference>
<feature type="signal peptide" evidence="1">
    <location>
        <begin position="1"/>
        <end position="21"/>
    </location>
</feature>
<reference evidence="4 5" key="1">
    <citation type="submission" date="2019-09" db="EMBL/GenBank/DDBJ databases">
        <authorList>
            <person name="Feng G."/>
        </authorList>
    </citation>
    <scope>NUCLEOTIDE SEQUENCE [LARGE SCALE GENOMIC DNA]</scope>
    <source>
        <strain evidence="3 4">KACC 19283</strain>
        <strain evidence="2 5">KACC 19284</strain>
    </source>
</reference>
<organism evidence="3 4">
    <name type="scientific">Sphingobium limneticum</name>
    <dbReference type="NCBI Taxonomy" id="1007511"/>
    <lineage>
        <taxon>Bacteria</taxon>
        <taxon>Pseudomonadati</taxon>
        <taxon>Pseudomonadota</taxon>
        <taxon>Alphaproteobacteria</taxon>
        <taxon>Sphingomonadales</taxon>
        <taxon>Sphingomonadaceae</taxon>
        <taxon>Sphingobium</taxon>
    </lineage>
</organism>
<dbReference type="EMBL" id="VYQA01000004">
    <property type="protein sequence ID" value="KAA9031497.1"/>
    <property type="molecule type" value="Genomic_DNA"/>
</dbReference>
<evidence type="ECO:0000313" key="3">
    <source>
        <dbReference type="EMBL" id="KAA9031497.1"/>
    </source>
</evidence>
<evidence type="ECO:0000256" key="1">
    <source>
        <dbReference type="SAM" id="SignalP"/>
    </source>
</evidence>
<dbReference type="RefSeq" id="WP_120251671.1">
    <property type="nucleotide sequence ID" value="NZ_JBNNIY010000004.1"/>
</dbReference>
<name>A0A5J5I7C3_9SPHN</name>
<sequence length="157" mass="15912">MARTLITALIAAAAVGTPAVAAQGPLQVASKIFVEQRALDKAGAVSTSLAPATRAVPGDHVVFVLAYRNTGAQPLSDIVLDNPVPGAITYRAPGAGSAAPLLSVDGKTYGPLAQLRVPTAGGNSRAATSNDVRHIRWRIATVPAGGQGQLAFKAVLK</sequence>
<protein>
    <submittedName>
        <fullName evidence="3">DUF11 domain-containing protein</fullName>
    </submittedName>
</protein>
<dbReference type="Proteomes" id="UP000326364">
    <property type="component" value="Unassembled WGS sequence"/>
</dbReference>
<evidence type="ECO:0000313" key="5">
    <source>
        <dbReference type="Proteomes" id="UP000326364"/>
    </source>
</evidence>
<comment type="caution">
    <text evidence="3">The sequence shown here is derived from an EMBL/GenBank/DDBJ whole genome shotgun (WGS) entry which is preliminary data.</text>
</comment>
<proteinExistence type="predicted"/>
<keyword evidence="5" id="KW-1185">Reference proteome</keyword>
<dbReference type="AlphaFoldDB" id="A0A5J5I7C3"/>
<accession>A0A5J5I7C3</accession>
<evidence type="ECO:0000313" key="2">
    <source>
        <dbReference type="EMBL" id="KAA9018923.1"/>
    </source>
</evidence>
<gene>
    <name evidence="3" type="ORF">F4U95_07740</name>
    <name evidence="2" type="ORF">F4U96_07790</name>
</gene>
<keyword evidence="1" id="KW-0732">Signal</keyword>